<proteinExistence type="predicted"/>
<evidence type="ECO:0000313" key="5">
    <source>
        <dbReference type="Proteomes" id="UP000663829"/>
    </source>
</evidence>
<dbReference type="OrthoDB" id="10654203at2759"/>
<dbReference type="Proteomes" id="UP000681722">
    <property type="component" value="Unassembled WGS sequence"/>
</dbReference>
<evidence type="ECO:0000313" key="2">
    <source>
        <dbReference type="EMBL" id="CAF1235189.1"/>
    </source>
</evidence>
<evidence type="ECO:0000313" key="1">
    <source>
        <dbReference type="EMBL" id="CAF0863240.1"/>
    </source>
</evidence>
<dbReference type="Proteomes" id="UP000677228">
    <property type="component" value="Unassembled WGS sequence"/>
</dbReference>
<gene>
    <name evidence="2" type="ORF">GPM918_LOCUS25376</name>
    <name evidence="1" type="ORF">OVA965_LOCUS7742</name>
    <name evidence="4" type="ORF">SRO942_LOCUS25383</name>
    <name evidence="3" type="ORF">TMI583_LOCUS7736</name>
</gene>
<evidence type="ECO:0000313" key="3">
    <source>
        <dbReference type="EMBL" id="CAF3648002.1"/>
    </source>
</evidence>
<keyword evidence="5" id="KW-1185">Reference proteome</keyword>
<dbReference type="EMBL" id="CAJNOK010002512">
    <property type="protein sequence ID" value="CAF0863240.1"/>
    <property type="molecule type" value="Genomic_DNA"/>
</dbReference>
<name>A0A814YVA8_9BILA</name>
<dbReference type="Proteomes" id="UP000663829">
    <property type="component" value="Unassembled WGS sequence"/>
</dbReference>
<dbReference type="EMBL" id="CAJOBA010002511">
    <property type="protein sequence ID" value="CAF3648002.1"/>
    <property type="molecule type" value="Genomic_DNA"/>
</dbReference>
<dbReference type="EMBL" id="CAJNOQ010009827">
    <property type="protein sequence ID" value="CAF1235189.1"/>
    <property type="molecule type" value="Genomic_DNA"/>
</dbReference>
<dbReference type="Proteomes" id="UP000682733">
    <property type="component" value="Unassembled WGS sequence"/>
</dbReference>
<dbReference type="Gene3D" id="3.90.176.10">
    <property type="entry name" value="Toxin ADP-ribosyltransferase, Chain A, domain 1"/>
    <property type="match status" value="1"/>
</dbReference>
<organism evidence="2 5">
    <name type="scientific">Didymodactylos carnosus</name>
    <dbReference type="NCBI Taxonomy" id="1234261"/>
    <lineage>
        <taxon>Eukaryota</taxon>
        <taxon>Metazoa</taxon>
        <taxon>Spiralia</taxon>
        <taxon>Gnathifera</taxon>
        <taxon>Rotifera</taxon>
        <taxon>Eurotatoria</taxon>
        <taxon>Bdelloidea</taxon>
        <taxon>Philodinida</taxon>
        <taxon>Philodinidae</taxon>
        <taxon>Didymodactylos</taxon>
    </lineage>
</organism>
<reference evidence="2" key="1">
    <citation type="submission" date="2021-02" db="EMBL/GenBank/DDBJ databases">
        <authorList>
            <person name="Nowell W R."/>
        </authorList>
    </citation>
    <scope>NUCLEOTIDE SEQUENCE</scope>
</reference>
<accession>A0A814YVA8</accession>
<protein>
    <submittedName>
        <fullName evidence="2">Uncharacterized protein</fullName>
    </submittedName>
</protein>
<dbReference type="EMBL" id="CAJOBC010009833">
    <property type="protein sequence ID" value="CAF3997619.1"/>
    <property type="molecule type" value="Genomic_DNA"/>
</dbReference>
<dbReference type="AlphaFoldDB" id="A0A814YVA8"/>
<evidence type="ECO:0000313" key="4">
    <source>
        <dbReference type="EMBL" id="CAF3997619.1"/>
    </source>
</evidence>
<dbReference type="SUPFAM" id="SSF56399">
    <property type="entry name" value="ADP-ribosylation"/>
    <property type="match status" value="1"/>
</dbReference>
<comment type="caution">
    <text evidence="2">The sequence shown here is derived from an EMBL/GenBank/DDBJ whole genome shotgun (WGS) entry which is preliminary data.</text>
</comment>
<sequence length="150" mass="16983">MTVALCFVAGAIETVEMKPILFEITADSSLKTVIFADIDKYSRMKGEQEVLFSLGAVFKIDSFEFDSLVQLCKSRMTATDEGSHDVEGYLKVQQREMDEISSTILFGRILMNDMDQTKKAEKYFFKLLQTLPNEKYSNSQCFGSPAVLKM</sequence>